<sequence>MIVISICAGKLADDELLKGFGNSKEFTKSVAHALQEKIYSPSDLSNSVAAAYQVAGYAYEIGTDWGKKVGWLYGSKNQDVLTGLMIHK</sequence>
<protein>
    <submittedName>
        <fullName evidence="1">Uncharacterized protein</fullName>
    </submittedName>
</protein>
<proteinExistence type="predicted"/>
<name>A0ACC1C6H5_9ROSI</name>
<gene>
    <name evidence="1" type="ORF">Patl1_01975</name>
</gene>
<evidence type="ECO:0000313" key="2">
    <source>
        <dbReference type="Proteomes" id="UP001164250"/>
    </source>
</evidence>
<keyword evidence="2" id="KW-1185">Reference proteome</keyword>
<comment type="caution">
    <text evidence="1">The sequence shown here is derived from an EMBL/GenBank/DDBJ whole genome shotgun (WGS) entry which is preliminary data.</text>
</comment>
<dbReference type="EMBL" id="CM047897">
    <property type="protein sequence ID" value="KAJ0111153.1"/>
    <property type="molecule type" value="Genomic_DNA"/>
</dbReference>
<reference evidence="2" key="1">
    <citation type="journal article" date="2023" name="G3 (Bethesda)">
        <title>Genome assembly and association tests identify interacting loci associated with vigor, precocity, and sex in interspecific pistachio rootstocks.</title>
        <authorList>
            <person name="Palmer W."/>
            <person name="Jacygrad E."/>
            <person name="Sagayaradj S."/>
            <person name="Cavanaugh K."/>
            <person name="Han R."/>
            <person name="Bertier L."/>
            <person name="Beede B."/>
            <person name="Kafkas S."/>
            <person name="Golino D."/>
            <person name="Preece J."/>
            <person name="Michelmore R."/>
        </authorList>
    </citation>
    <scope>NUCLEOTIDE SEQUENCE [LARGE SCALE GENOMIC DNA]</scope>
</reference>
<organism evidence="1 2">
    <name type="scientific">Pistacia atlantica</name>
    <dbReference type="NCBI Taxonomy" id="434234"/>
    <lineage>
        <taxon>Eukaryota</taxon>
        <taxon>Viridiplantae</taxon>
        <taxon>Streptophyta</taxon>
        <taxon>Embryophyta</taxon>
        <taxon>Tracheophyta</taxon>
        <taxon>Spermatophyta</taxon>
        <taxon>Magnoliopsida</taxon>
        <taxon>eudicotyledons</taxon>
        <taxon>Gunneridae</taxon>
        <taxon>Pentapetalae</taxon>
        <taxon>rosids</taxon>
        <taxon>malvids</taxon>
        <taxon>Sapindales</taxon>
        <taxon>Anacardiaceae</taxon>
        <taxon>Pistacia</taxon>
    </lineage>
</organism>
<dbReference type="Proteomes" id="UP001164250">
    <property type="component" value="Chromosome 1"/>
</dbReference>
<accession>A0ACC1C6H5</accession>
<evidence type="ECO:0000313" key="1">
    <source>
        <dbReference type="EMBL" id="KAJ0111153.1"/>
    </source>
</evidence>